<gene>
    <name evidence="1" type="ORF">H1164_17105</name>
</gene>
<comment type="caution">
    <text evidence="1">The sequence shown here is derived from an EMBL/GenBank/DDBJ whole genome shotgun (WGS) entry which is preliminary data.</text>
</comment>
<dbReference type="OrthoDB" id="2972137at2"/>
<sequence>MNQLIRGAIGNIKHEGMYLTLEEMELLAAYCEGQISEEEYDRRALLLVLGVKAKQYLKG</sequence>
<dbReference type="Proteomes" id="UP000530514">
    <property type="component" value="Unassembled WGS sequence"/>
</dbReference>
<protein>
    <submittedName>
        <fullName evidence="1">Uncharacterized protein</fullName>
    </submittedName>
</protein>
<dbReference type="EMBL" id="JACEIP010000045">
    <property type="protein sequence ID" value="MBA4544550.1"/>
    <property type="molecule type" value="Genomic_DNA"/>
</dbReference>
<reference evidence="1 2" key="1">
    <citation type="submission" date="2020-07" db="EMBL/GenBank/DDBJ databases">
        <authorList>
            <person name="Feng H."/>
        </authorList>
    </citation>
    <scope>NUCLEOTIDE SEQUENCE [LARGE SCALE GENOMIC DNA]</scope>
    <source>
        <strain evidence="2">s-11</strain>
    </source>
</reference>
<dbReference type="AlphaFoldDB" id="A0A7W1XD88"/>
<dbReference type="RefSeq" id="WP_033102249.1">
    <property type="nucleotide sequence ID" value="NZ_JACEIP010000045.1"/>
</dbReference>
<organism evidence="1 2">
    <name type="scientific">Thermoactinomyces daqus</name>
    <dbReference type="NCBI Taxonomy" id="1329516"/>
    <lineage>
        <taxon>Bacteria</taxon>
        <taxon>Bacillati</taxon>
        <taxon>Bacillota</taxon>
        <taxon>Bacilli</taxon>
        <taxon>Bacillales</taxon>
        <taxon>Thermoactinomycetaceae</taxon>
        <taxon>Thermoactinomyces</taxon>
    </lineage>
</organism>
<proteinExistence type="predicted"/>
<accession>A0A7W1XD88</accession>
<keyword evidence="2" id="KW-1185">Reference proteome</keyword>
<evidence type="ECO:0000313" key="1">
    <source>
        <dbReference type="EMBL" id="MBA4544550.1"/>
    </source>
</evidence>
<evidence type="ECO:0000313" key="2">
    <source>
        <dbReference type="Proteomes" id="UP000530514"/>
    </source>
</evidence>
<name>A0A7W1XD88_9BACL</name>